<feature type="compositionally biased region" description="Polar residues" evidence="5">
    <location>
        <begin position="393"/>
        <end position="403"/>
    </location>
</feature>
<dbReference type="EMBL" id="JAPFFF010000010">
    <property type="protein sequence ID" value="KAK8880348.1"/>
    <property type="molecule type" value="Genomic_DNA"/>
</dbReference>
<feature type="transmembrane region" description="Helical" evidence="6">
    <location>
        <begin position="48"/>
        <end position="72"/>
    </location>
</feature>
<evidence type="ECO:0000313" key="7">
    <source>
        <dbReference type="EMBL" id="KAK8880348.1"/>
    </source>
</evidence>
<evidence type="ECO:0008006" key="9">
    <source>
        <dbReference type="Google" id="ProtNLM"/>
    </source>
</evidence>
<dbReference type="PANTHER" id="PTHR10283:SF82">
    <property type="entry name" value="SOLUTE CARRIER FAMILY 13 MEMBER 2"/>
    <property type="match status" value="1"/>
</dbReference>
<proteinExistence type="predicted"/>
<dbReference type="InterPro" id="IPR001898">
    <property type="entry name" value="SLC13A/DASS"/>
</dbReference>
<organism evidence="7 8">
    <name type="scientific">Tritrichomonas musculus</name>
    <dbReference type="NCBI Taxonomy" id="1915356"/>
    <lineage>
        <taxon>Eukaryota</taxon>
        <taxon>Metamonada</taxon>
        <taxon>Parabasalia</taxon>
        <taxon>Tritrichomonadida</taxon>
        <taxon>Tritrichomonadidae</taxon>
        <taxon>Tritrichomonas</taxon>
    </lineage>
</organism>
<feature type="transmembrane region" description="Helical" evidence="6">
    <location>
        <begin position="273"/>
        <end position="291"/>
    </location>
</feature>
<gene>
    <name evidence="7" type="ORF">M9Y10_003014</name>
</gene>
<feature type="transmembrane region" description="Helical" evidence="6">
    <location>
        <begin position="177"/>
        <end position="197"/>
    </location>
</feature>
<dbReference type="PANTHER" id="PTHR10283">
    <property type="entry name" value="SOLUTE CARRIER FAMILY 13 MEMBER"/>
    <property type="match status" value="1"/>
</dbReference>
<evidence type="ECO:0000313" key="8">
    <source>
        <dbReference type="Proteomes" id="UP001470230"/>
    </source>
</evidence>
<evidence type="ECO:0000256" key="5">
    <source>
        <dbReference type="SAM" id="MobiDB-lite"/>
    </source>
</evidence>
<evidence type="ECO:0000256" key="6">
    <source>
        <dbReference type="SAM" id="Phobius"/>
    </source>
</evidence>
<protein>
    <recommendedName>
        <fullName evidence="9">Sodium:sulfate symporter transmembrane region family protein</fullName>
    </recommendedName>
</protein>
<keyword evidence="3 6" id="KW-1133">Transmembrane helix</keyword>
<feature type="region of interest" description="Disordered" evidence="5">
    <location>
        <begin position="362"/>
        <end position="418"/>
    </location>
</feature>
<dbReference type="Proteomes" id="UP001470230">
    <property type="component" value="Unassembled WGS sequence"/>
</dbReference>
<feature type="transmembrane region" description="Helical" evidence="6">
    <location>
        <begin position="7"/>
        <end position="28"/>
    </location>
</feature>
<feature type="transmembrane region" description="Helical" evidence="6">
    <location>
        <begin position="441"/>
        <end position="460"/>
    </location>
</feature>
<sequence>MVNKTKVVWWVEFILPIVIAIPFLFKIIVLDHDHPKASPCMGILLWTALYWVLEPIPIVISSFFPVFLFPLFHISTSKIIASSMWSDTTMVFFGGFMYSLAMIRWNLHTRLSLKTVLIFGVRPWLLLLGIMIVTTLLAMWVSNTATALTMLPNALAIVTKLEEITGDPVLIEPFAKCIFLCIAYCCSVGGMVTLIGTPPNLILAQIAKERFPDAEEIGFTTFLFISIPISFTVLIIMYFYFLVVFVRKVHLPEEVDIEVFRQNYEKLGKMKPAEWLIAFLFVFHVFLWLFRSNIQSLVGWTNRLYSDGSSYISDGTIAILFGMLLFIVQVPEPSRKEEKAMISGEIDLEIKPKTPWRHRDEISLSHTEDPGNIAESDDDDSELVEEVSDLDENQLSNTQNSALNNDSESDSDKKKNKKRKMFNKDANWIPILDWNYTQNKVPWTIIFLFSGGFCLNQGMMDSGMDVWLGDVMKGLSKLPIFLLLLIICFITAVLGTVASNTCCANILIPIMAVFASNSEKYHPWMLMFPICFMTSFCFLLPVSTPPNLIAYSYGRLKLTDFLIHGTFFTVVTLLVNIGMCMALLPKIFDAGSFPDWAKK</sequence>
<feature type="transmembrane region" description="Helical" evidence="6">
    <location>
        <begin position="480"/>
        <end position="512"/>
    </location>
</feature>
<name>A0ABR2JP25_9EUKA</name>
<keyword evidence="2 6" id="KW-0812">Transmembrane</keyword>
<feature type="transmembrane region" description="Helical" evidence="6">
    <location>
        <begin position="217"/>
        <end position="241"/>
    </location>
</feature>
<evidence type="ECO:0000256" key="3">
    <source>
        <dbReference type="ARBA" id="ARBA00022989"/>
    </source>
</evidence>
<comment type="caution">
    <text evidence="7">The sequence shown here is derived from an EMBL/GenBank/DDBJ whole genome shotgun (WGS) entry which is preliminary data.</text>
</comment>
<feature type="transmembrane region" description="Helical" evidence="6">
    <location>
        <begin position="84"/>
        <end position="103"/>
    </location>
</feature>
<evidence type="ECO:0000256" key="4">
    <source>
        <dbReference type="ARBA" id="ARBA00023136"/>
    </source>
</evidence>
<feature type="compositionally biased region" description="Acidic residues" evidence="5">
    <location>
        <begin position="375"/>
        <end position="392"/>
    </location>
</feature>
<evidence type="ECO:0000256" key="1">
    <source>
        <dbReference type="ARBA" id="ARBA00004141"/>
    </source>
</evidence>
<evidence type="ECO:0000256" key="2">
    <source>
        <dbReference type="ARBA" id="ARBA00022692"/>
    </source>
</evidence>
<feature type="transmembrane region" description="Helical" evidence="6">
    <location>
        <begin position="562"/>
        <end position="584"/>
    </location>
</feature>
<feature type="transmembrane region" description="Helical" evidence="6">
    <location>
        <begin position="524"/>
        <end position="542"/>
    </location>
</feature>
<keyword evidence="8" id="KW-1185">Reference proteome</keyword>
<feature type="transmembrane region" description="Helical" evidence="6">
    <location>
        <begin position="311"/>
        <end position="331"/>
    </location>
</feature>
<keyword evidence="4 6" id="KW-0472">Membrane</keyword>
<dbReference type="Pfam" id="PF00939">
    <property type="entry name" value="Na_sulph_symp"/>
    <property type="match status" value="1"/>
</dbReference>
<accession>A0ABR2JP25</accession>
<feature type="transmembrane region" description="Helical" evidence="6">
    <location>
        <begin position="123"/>
        <end position="141"/>
    </location>
</feature>
<reference evidence="7 8" key="1">
    <citation type="submission" date="2024-04" db="EMBL/GenBank/DDBJ databases">
        <title>Tritrichomonas musculus Genome.</title>
        <authorList>
            <person name="Alves-Ferreira E."/>
            <person name="Grigg M."/>
            <person name="Lorenzi H."/>
            <person name="Galac M."/>
        </authorList>
    </citation>
    <scope>NUCLEOTIDE SEQUENCE [LARGE SCALE GENOMIC DNA]</scope>
    <source>
        <strain evidence="7 8">EAF2021</strain>
    </source>
</reference>
<comment type="subcellular location">
    <subcellularLocation>
        <location evidence="1">Membrane</location>
        <topology evidence="1">Multi-pass membrane protein</topology>
    </subcellularLocation>
</comment>